<dbReference type="InterPro" id="IPR043502">
    <property type="entry name" value="DNA/RNA_pol_sf"/>
</dbReference>
<dbReference type="InterPro" id="IPR050356">
    <property type="entry name" value="SulA_CellDiv_inhibitor"/>
</dbReference>
<name>A0A3M8LP22_9MICO</name>
<comment type="function">
    <text evidence="3">Poorly processive, error-prone DNA polymerase involved in untargeted mutagenesis. Copies undamaged DNA at stalled replication forks, which arise in vivo from mismatched or misaligned primer ends. These misaligned primers can be extended by PolIV. Exhibits no 3'-5' exonuclease (proofreading) activity. May be involved in translesional synthesis, in conjunction with the beta clamp from PolIII.</text>
</comment>
<dbReference type="CDD" id="cd03468">
    <property type="entry name" value="PolY_like"/>
    <property type="match status" value="1"/>
</dbReference>
<evidence type="ECO:0000256" key="2">
    <source>
        <dbReference type="ARBA" id="ARBA00022763"/>
    </source>
</evidence>
<sequence>MSGRLTRTIVFWCPDWPVVAAGQAAGHATEVPLALIDRGLVFACSAAARRDGVRRGLRVREAQYRCTGLVVAPYDPVQDSRAFEPVISRIEEITPGVQVVRPGTCAIRSRGPSRYYGGEEQAAEAVIRCLLELGIEGARIGIADGPFAAEQAARATVPGAPVHVVPPGGSPAFLAPLPIGILAGDRLATLLRRLGVHTLGEFAALDAGDVRRRFGADGAFAHEKAGGRDSRSVVPRVPPKLFDADVVFEPALDRTDQVTFGIRATADRFIETLTAARLVCTAVRVAVYTESGEVSERVWLHPRWFSPGDVVDRVRWQLQGGQAIDTGLRSGVARVHISPERMDSTAHHEQGLWGSGPDERIHHGLTRVQSMLGHEGVLTAVIGGGRLFADRQVLVPWGDRPAGDGRAEAEPWPGSLPGVAPATVFPARQPVALLQADGAPVDVDDRGLVTGEPAHFSPTGSARDYRDVEAWAGPWPVTERWWDAEHGRALHRFQLVDTDGNAWLLTLEDHRWWAEGCYD</sequence>
<dbReference type="GO" id="GO:0006281">
    <property type="term" value="P:DNA repair"/>
    <property type="evidence" value="ECO:0007669"/>
    <property type="project" value="InterPro"/>
</dbReference>
<dbReference type="Proteomes" id="UP000279859">
    <property type="component" value="Unassembled WGS sequence"/>
</dbReference>
<dbReference type="InterPro" id="IPR001126">
    <property type="entry name" value="UmuC"/>
</dbReference>
<dbReference type="Pfam" id="PF00817">
    <property type="entry name" value="IMS"/>
    <property type="match status" value="1"/>
</dbReference>
<dbReference type="PANTHER" id="PTHR35369">
    <property type="entry name" value="BLR3025 PROTEIN-RELATED"/>
    <property type="match status" value="1"/>
</dbReference>
<keyword evidence="2" id="KW-0227">DNA damage</keyword>
<dbReference type="PROSITE" id="PS50173">
    <property type="entry name" value="UMUC"/>
    <property type="match status" value="1"/>
</dbReference>
<dbReference type="RefSeq" id="WP_123044898.1">
    <property type="nucleotide sequence ID" value="NZ_RDSR01000004.1"/>
</dbReference>
<evidence type="ECO:0000313" key="6">
    <source>
        <dbReference type="Proteomes" id="UP000279859"/>
    </source>
</evidence>
<dbReference type="PANTHER" id="PTHR35369:SF2">
    <property type="entry name" value="BLR3025 PROTEIN"/>
    <property type="match status" value="1"/>
</dbReference>
<dbReference type="Gene3D" id="3.30.70.270">
    <property type="match status" value="1"/>
</dbReference>
<evidence type="ECO:0000259" key="4">
    <source>
        <dbReference type="PROSITE" id="PS50173"/>
    </source>
</evidence>
<dbReference type="AlphaFoldDB" id="A0A3M8LP22"/>
<comment type="caution">
    <text evidence="5">The sequence shown here is derived from an EMBL/GenBank/DDBJ whole genome shotgun (WGS) entry which is preliminary data.</text>
</comment>
<dbReference type="SUPFAM" id="SSF56672">
    <property type="entry name" value="DNA/RNA polymerases"/>
    <property type="match status" value="1"/>
</dbReference>
<dbReference type="InterPro" id="IPR043128">
    <property type="entry name" value="Rev_trsase/Diguanyl_cyclase"/>
</dbReference>
<evidence type="ECO:0000256" key="1">
    <source>
        <dbReference type="ARBA" id="ARBA00010945"/>
    </source>
</evidence>
<gene>
    <name evidence="5" type="ORF">EEJ31_03430</name>
</gene>
<organism evidence="5 6">
    <name type="scientific">Cryobacterium tepidiphilum</name>
    <dbReference type="NCBI Taxonomy" id="2486026"/>
    <lineage>
        <taxon>Bacteria</taxon>
        <taxon>Bacillati</taxon>
        <taxon>Actinomycetota</taxon>
        <taxon>Actinomycetes</taxon>
        <taxon>Micrococcales</taxon>
        <taxon>Microbacteriaceae</taxon>
        <taxon>Cryobacterium</taxon>
    </lineage>
</organism>
<evidence type="ECO:0000313" key="5">
    <source>
        <dbReference type="EMBL" id="RNE66464.1"/>
    </source>
</evidence>
<evidence type="ECO:0000256" key="3">
    <source>
        <dbReference type="ARBA" id="ARBA00025589"/>
    </source>
</evidence>
<keyword evidence="6" id="KW-1185">Reference proteome</keyword>
<dbReference type="Gene3D" id="3.40.1170.60">
    <property type="match status" value="1"/>
</dbReference>
<comment type="similarity">
    <text evidence="1">Belongs to the DNA polymerase type-Y family.</text>
</comment>
<dbReference type="OrthoDB" id="5244088at2"/>
<accession>A0A3M8LP22</accession>
<reference evidence="5 6" key="1">
    <citation type="submission" date="2018-11" db="EMBL/GenBank/DDBJ databases">
        <title>Cryobacterium sp. nov., isolated from rhizosphere soil of lettuce.</title>
        <authorList>
            <person name="Wang Y."/>
        </authorList>
    </citation>
    <scope>NUCLEOTIDE SEQUENCE [LARGE SCALE GENOMIC DNA]</scope>
    <source>
        <strain evidence="5 6">NEAU-85</strain>
    </source>
</reference>
<dbReference type="EMBL" id="RDSR01000004">
    <property type="protein sequence ID" value="RNE66464.1"/>
    <property type="molecule type" value="Genomic_DNA"/>
</dbReference>
<proteinExistence type="inferred from homology"/>
<protein>
    <submittedName>
        <fullName evidence="5">DNA polymerase Y family protein</fullName>
    </submittedName>
</protein>
<feature type="domain" description="UmuC" evidence="4">
    <location>
        <begin position="32"/>
        <end position="184"/>
    </location>
</feature>